<dbReference type="SUPFAM" id="SSF52540">
    <property type="entry name" value="P-loop containing nucleoside triphosphate hydrolases"/>
    <property type="match status" value="1"/>
</dbReference>
<evidence type="ECO:0000256" key="3">
    <source>
        <dbReference type="ARBA" id="ARBA00022695"/>
    </source>
</evidence>
<proteinExistence type="inferred from homology"/>
<evidence type="ECO:0000256" key="5">
    <source>
        <dbReference type="ARBA" id="ARBA00022932"/>
    </source>
</evidence>
<keyword evidence="4" id="KW-0235">DNA replication</keyword>
<dbReference type="PANTHER" id="PTHR34388">
    <property type="entry name" value="DNA POLYMERASE III SUBUNIT DELTA"/>
    <property type="match status" value="1"/>
</dbReference>
<reference evidence="8" key="1">
    <citation type="journal article" date="2020" name="mSystems">
        <title>Genome- and Community-Level Interaction Insights into Carbon Utilization and Element Cycling Functions of Hydrothermarchaeota in Hydrothermal Sediment.</title>
        <authorList>
            <person name="Zhou Z."/>
            <person name="Liu Y."/>
            <person name="Xu W."/>
            <person name="Pan J."/>
            <person name="Luo Z.H."/>
            <person name="Li M."/>
        </authorList>
    </citation>
    <scope>NUCLEOTIDE SEQUENCE [LARGE SCALE GENOMIC DNA]</scope>
    <source>
        <strain evidence="8">SpSt-488</strain>
    </source>
</reference>
<dbReference type="GO" id="GO:0003677">
    <property type="term" value="F:DNA binding"/>
    <property type="evidence" value="ECO:0007669"/>
    <property type="project" value="InterPro"/>
</dbReference>
<protein>
    <recommendedName>
        <fullName evidence="1">DNA-directed DNA polymerase</fullName>
        <ecNumber evidence="1">2.7.7.7</ecNumber>
    </recommendedName>
</protein>
<dbReference type="PANTHER" id="PTHR34388:SF1">
    <property type="entry name" value="DNA POLYMERASE III SUBUNIT DELTA"/>
    <property type="match status" value="1"/>
</dbReference>
<evidence type="ECO:0000256" key="7">
    <source>
        <dbReference type="ARBA" id="ARBA00049244"/>
    </source>
</evidence>
<dbReference type="EC" id="2.7.7.7" evidence="1"/>
<dbReference type="InterPro" id="IPR027417">
    <property type="entry name" value="P-loop_NTPase"/>
</dbReference>
<dbReference type="AlphaFoldDB" id="A0A7C4CCC6"/>
<dbReference type="InterPro" id="IPR005790">
    <property type="entry name" value="DNA_polIII_delta"/>
</dbReference>
<dbReference type="InterPro" id="IPR008921">
    <property type="entry name" value="DNA_pol3_clamp-load_cplx_C"/>
</dbReference>
<dbReference type="NCBIfam" id="TIGR01128">
    <property type="entry name" value="holA"/>
    <property type="match status" value="1"/>
</dbReference>
<name>A0A7C4CCC6_UNCW3</name>
<organism evidence="8">
    <name type="scientific">candidate division WOR-3 bacterium</name>
    <dbReference type="NCBI Taxonomy" id="2052148"/>
    <lineage>
        <taxon>Bacteria</taxon>
        <taxon>Bacteria division WOR-3</taxon>
    </lineage>
</organism>
<comment type="similarity">
    <text evidence="6">Belongs to the DNA polymerase HolA subunit family.</text>
</comment>
<dbReference type="GO" id="GO:0009360">
    <property type="term" value="C:DNA polymerase III complex"/>
    <property type="evidence" value="ECO:0007669"/>
    <property type="project" value="TreeGrafter"/>
</dbReference>
<keyword evidence="5" id="KW-0239">DNA-directed DNA polymerase</keyword>
<dbReference type="Gene3D" id="3.40.50.300">
    <property type="entry name" value="P-loop containing nucleotide triphosphate hydrolases"/>
    <property type="match status" value="1"/>
</dbReference>
<dbReference type="Gene3D" id="1.10.8.60">
    <property type="match status" value="1"/>
</dbReference>
<evidence type="ECO:0000256" key="2">
    <source>
        <dbReference type="ARBA" id="ARBA00022679"/>
    </source>
</evidence>
<keyword evidence="3" id="KW-0548">Nucleotidyltransferase</keyword>
<accession>A0A7C4CCC6</accession>
<evidence type="ECO:0000256" key="6">
    <source>
        <dbReference type="ARBA" id="ARBA00034754"/>
    </source>
</evidence>
<keyword evidence="2" id="KW-0808">Transferase</keyword>
<evidence type="ECO:0000256" key="4">
    <source>
        <dbReference type="ARBA" id="ARBA00022705"/>
    </source>
</evidence>
<dbReference type="GO" id="GO:0003887">
    <property type="term" value="F:DNA-directed DNA polymerase activity"/>
    <property type="evidence" value="ECO:0007669"/>
    <property type="project" value="UniProtKB-KW"/>
</dbReference>
<dbReference type="SUPFAM" id="SSF48019">
    <property type="entry name" value="post-AAA+ oligomerization domain-like"/>
    <property type="match status" value="1"/>
</dbReference>
<sequence>MSAVTRTASATPSQKIMADVKAGRFQPVYILFGPDVVAADGIIELLKKTLVTPGLEAFDLETIHAPDLEHSTLTVDELIQRTRQLPFGSTRRLVLIRNIDMLNRGRGSRLRTLCAALAATPDTSTVVLTCNPGPEARERRAWLGLFTDCKLKDFVIDLRQPKFERLIELIRSGAARRKLSITPDAAALLVEIAGGETGILRGELDKLASTLEPGAVITIADICRLASPSREFGLNEFVTHFLNRDPAALAVLRRIEGMGASPVQIIAWLANGLFKLHALKTGTLPAAEIWKVPKGCDRRWQLAEVNRALHRLYRLNVAAVTGHPEPLALLDILTAMVCIRPKTGHREARLVS</sequence>
<dbReference type="EMBL" id="DSUT01000012">
    <property type="protein sequence ID" value="HGK27428.1"/>
    <property type="molecule type" value="Genomic_DNA"/>
</dbReference>
<evidence type="ECO:0000313" key="8">
    <source>
        <dbReference type="EMBL" id="HGK27428.1"/>
    </source>
</evidence>
<evidence type="ECO:0000256" key="1">
    <source>
        <dbReference type="ARBA" id="ARBA00012417"/>
    </source>
</evidence>
<comment type="caution">
    <text evidence="8">The sequence shown here is derived from an EMBL/GenBank/DDBJ whole genome shotgun (WGS) entry which is preliminary data.</text>
</comment>
<gene>
    <name evidence="8" type="ORF">ENS41_00540</name>
</gene>
<comment type="catalytic activity">
    <reaction evidence="7">
        <text>DNA(n) + a 2'-deoxyribonucleoside 5'-triphosphate = DNA(n+1) + diphosphate</text>
        <dbReference type="Rhea" id="RHEA:22508"/>
        <dbReference type="Rhea" id="RHEA-COMP:17339"/>
        <dbReference type="Rhea" id="RHEA-COMP:17340"/>
        <dbReference type="ChEBI" id="CHEBI:33019"/>
        <dbReference type="ChEBI" id="CHEBI:61560"/>
        <dbReference type="ChEBI" id="CHEBI:173112"/>
        <dbReference type="EC" id="2.7.7.7"/>
    </reaction>
</comment>
<dbReference type="GO" id="GO:0006261">
    <property type="term" value="P:DNA-templated DNA replication"/>
    <property type="evidence" value="ECO:0007669"/>
    <property type="project" value="TreeGrafter"/>
</dbReference>